<sequence>MSFYCVALLERGAQEPCGKHITSLLTLLICQSHTLAGFLHGPSFGTPAVYSADSYAALPALTYAAPPPPPPQAAAIFKYATAYAAPQPVIKYSLGAPVTTTTTTYSSFAAPAPAPATFAAAPPPVFAKFAPPTYHAALPPNVYAAPHSYGKFSFHTASPGAFATYAAPAPIPGSIPLPYAAGW</sequence>
<dbReference type="RefSeq" id="XP_030385707.1">
    <property type="nucleotide sequence ID" value="XM_030529847.1"/>
</dbReference>
<gene>
    <name evidence="2" type="primary">LOC115632619</name>
</gene>
<evidence type="ECO:0000313" key="2">
    <source>
        <dbReference type="RefSeq" id="XP_030385707.1"/>
    </source>
</evidence>
<protein>
    <submittedName>
        <fullName evidence="2">Extensin-2</fullName>
    </submittedName>
</protein>
<organism evidence="1 2">
    <name type="scientific">Drosophila lebanonensis</name>
    <name type="common">Fruit fly</name>
    <name type="synonym">Scaptodrosophila lebanonensis</name>
    <dbReference type="NCBI Taxonomy" id="7225"/>
    <lineage>
        <taxon>Eukaryota</taxon>
        <taxon>Metazoa</taxon>
        <taxon>Ecdysozoa</taxon>
        <taxon>Arthropoda</taxon>
        <taxon>Hexapoda</taxon>
        <taxon>Insecta</taxon>
        <taxon>Pterygota</taxon>
        <taxon>Neoptera</taxon>
        <taxon>Endopterygota</taxon>
        <taxon>Diptera</taxon>
        <taxon>Brachycera</taxon>
        <taxon>Muscomorpha</taxon>
        <taxon>Ephydroidea</taxon>
        <taxon>Drosophilidae</taxon>
        <taxon>Scaptodrosophila</taxon>
    </lineage>
</organism>
<dbReference type="AlphaFoldDB" id="A0A6J2UF14"/>
<dbReference type="Proteomes" id="UP000504634">
    <property type="component" value="Unplaced"/>
</dbReference>
<evidence type="ECO:0000313" key="1">
    <source>
        <dbReference type="Proteomes" id="UP000504634"/>
    </source>
</evidence>
<proteinExistence type="predicted"/>
<keyword evidence="1" id="KW-1185">Reference proteome</keyword>
<dbReference type="GeneID" id="115632619"/>
<reference evidence="2" key="1">
    <citation type="submission" date="2025-08" db="UniProtKB">
        <authorList>
            <consortium name="RefSeq"/>
        </authorList>
    </citation>
    <scope>IDENTIFICATION</scope>
    <source>
        <strain evidence="2">11010-0011.00</strain>
        <tissue evidence="2">Whole body</tissue>
    </source>
</reference>
<name>A0A6J2UF14_DROLE</name>
<accession>A0A6J2UF14</accession>